<keyword evidence="7 9" id="KW-0129">CBS domain</keyword>
<comment type="similarity">
    <text evidence="2">Belongs to the UPF0053 family.</text>
</comment>
<sequence>MFGQIILQIILILLNAIFAGAEIAVVSINDTRLDKLAASGDNRAIRLKKLTSQPAKFLSTIQVAITLSGFIGSAFAANNFSVYLMNLLSGLPIPPDVLSTASVVIITLILSYFNIVFGELIPKRIAMKNSEKLSLAMSGFITAISKVFAPLVWLLNISTNSLLKLIGIGPENDDDTVTEEEILMMTDAGAEKGTIDETENLIIKNVFAFDDMTAEQICTHRTDVDVLWAADSAEKWEEIIHETRHSVFPVCSDSIDNVIGVLDAKDYFRLTDRSKDNIMQNAVREPYFVHENMKADRLFAKMKQNDADHFAVVVDEYGGMSGIITITDLVEELVGDFNDDDDDDAIYKIMSPDDNTWHVPGTAELTDVAEELDITLPAHEYETFGGYVISLLGEIPKDGTQRQIETDDLKIKVLEVRQHRIESCNVTKIIKEDKDTTPSETDQ</sequence>
<dbReference type="PANTHER" id="PTHR43099">
    <property type="entry name" value="UPF0053 PROTEIN YRKA"/>
    <property type="match status" value="1"/>
</dbReference>
<evidence type="ECO:0000313" key="14">
    <source>
        <dbReference type="EMBL" id="HIV86027.1"/>
    </source>
</evidence>
<dbReference type="Pfam" id="PF00571">
    <property type="entry name" value="CBS"/>
    <property type="match status" value="1"/>
</dbReference>
<protein>
    <submittedName>
        <fullName evidence="14">Hemolysin family protein</fullName>
    </submittedName>
</protein>
<evidence type="ECO:0000256" key="5">
    <source>
        <dbReference type="ARBA" id="ARBA00022737"/>
    </source>
</evidence>
<dbReference type="Gene3D" id="3.10.580.10">
    <property type="entry name" value="CBS-domain"/>
    <property type="match status" value="1"/>
</dbReference>
<proteinExistence type="inferred from homology"/>
<accession>A0A9D1TLK4</accession>
<dbReference type="GO" id="GO:0005886">
    <property type="term" value="C:plasma membrane"/>
    <property type="evidence" value="ECO:0007669"/>
    <property type="project" value="UniProtKB-SubCell"/>
</dbReference>
<keyword evidence="3" id="KW-1003">Cell membrane</keyword>
<keyword evidence="5" id="KW-0677">Repeat</keyword>
<evidence type="ECO:0000256" key="6">
    <source>
        <dbReference type="ARBA" id="ARBA00022989"/>
    </source>
</evidence>
<reference evidence="14" key="1">
    <citation type="journal article" date="2021" name="PeerJ">
        <title>Extensive microbial diversity within the chicken gut microbiome revealed by metagenomics and culture.</title>
        <authorList>
            <person name="Gilroy R."/>
            <person name="Ravi A."/>
            <person name="Getino M."/>
            <person name="Pursley I."/>
            <person name="Horton D.L."/>
            <person name="Alikhan N.F."/>
            <person name="Baker D."/>
            <person name="Gharbi K."/>
            <person name="Hall N."/>
            <person name="Watson M."/>
            <person name="Adriaenssens E.M."/>
            <person name="Foster-Nyarko E."/>
            <person name="Jarju S."/>
            <person name="Secka A."/>
            <person name="Antonio M."/>
            <person name="Oren A."/>
            <person name="Chaudhuri R.R."/>
            <person name="La Ragione R."/>
            <person name="Hildebrand F."/>
            <person name="Pallen M.J."/>
        </authorList>
    </citation>
    <scope>NUCLEOTIDE SEQUENCE</scope>
    <source>
        <strain evidence="14">5790</strain>
    </source>
</reference>
<dbReference type="SMART" id="SM01091">
    <property type="entry name" value="CorC_HlyC"/>
    <property type="match status" value="1"/>
</dbReference>
<dbReference type="PROSITE" id="PS51846">
    <property type="entry name" value="CNNM"/>
    <property type="match status" value="1"/>
</dbReference>
<evidence type="ECO:0000256" key="10">
    <source>
        <dbReference type="PROSITE-ProRule" id="PRU01193"/>
    </source>
</evidence>
<dbReference type="PROSITE" id="PS51371">
    <property type="entry name" value="CBS"/>
    <property type="match status" value="1"/>
</dbReference>
<comment type="subcellular location">
    <subcellularLocation>
        <location evidence="1">Cell membrane</location>
        <topology evidence="1">Multi-pass membrane protein</topology>
    </subcellularLocation>
</comment>
<feature type="domain" description="CNNM transmembrane" evidence="13">
    <location>
        <begin position="1"/>
        <end position="199"/>
    </location>
</feature>
<evidence type="ECO:0000256" key="1">
    <source>
        <dbReference type="ARBA" id="ARBA00004651"/>
    </source>
</evidence>
<feature type="transmembrane region" description="Helical" evidence="11">
    <location>
        <begin position="6"/>
        <end position="26"/>
    </location>
</feature>
<feature type="transmembrane region" description="Helical" evidence="11">
    <location>
        <begin position="57"/>
        <end position="77"/>
    </location>
</feature>
<evidence type="ECO:0000256" key="3">
    <source>
        <dbReference type="ARBA" id="ARBA00022475"/>
    </source>
</evidence>
<dbReference type="SUPFAM" id="SSF56176">
    <property type="entry name" value="FAD-binding/transporter-associated domain-like"/>
    <property type="match status" value="1"/>
</dbReference>
<dbReference type="PANTHER" id="PTHR43099:SF2">
    <property type="entry name" value="UPF0053 PROTEIN YRKA"/>
    <property type="match status" value="1"/>
</dbReference>
<keyword evidence="4 10" id="KW-0812">Transmembrane</keyword>
<evidence type="ECO:0000256" key="2">
    <source>
        <dbReference type="ARBA" id="ARBA00006337"/>
    </source>
</evidence>
<evidence type="ECO:0000256" key="11">
    <source>
        <dbReference type="SAM" id="Phobius"/>
    </source>
</evidence>
<comment type="caution">
    <text evidence="14">The sequence shown here is derived from an EMBL/GenBank/DDBJ whole genome shotgun (WGS) entry which is preliminary data.</text>
</comment>
<dbReference type="SUPFAM" id="SSF54631">
    <property type="entry name" value="CBS-domain pair"/>
    <property type="match status" value="1"/>
</dbReference>
<evidence type="ECO:0000313" key="15">
    <source>
        <dbReference type="Proteomes" id="UP000824162"/>
    </source>
</evidence>
<dbReference type="GO" id="GO:0050660">
    <property type="term" value="F:flavin adenine dinucleotide binding"/>
    <property type="evidence" value="ECO:0007669"/>
    <property type="project" value="InterPro"/>
</dbReference>
<dbReference type="InterPro" id="IPR000644">
    <property type="entry name" value="CBS_dom"/>
</dbReference>
<dbReference type="InterPro" id="IPR002550">
    <property type="entry name" value="CNNM"/>
</dbReference>
<evidence type="ECO:0000259" key="13">
    <source>
        <dbReference type="PROSITE" id="PS51846"/>
    </source>
</evidence>
<evidence type="ECO:0000256" key="9">
    <source>
        <dbReference type="PROSITE-ProRule" id="PRU00703"/>
    </source>
</evidence>
<dbReference type="InterPro" id="IPR036318">
    <property type="entry name" value="FAD-bd_PCMH-like_sf"/>
</dbReference>
<dbReference type="Gene3D" id="3.30.465.10">
    <property type="match status" value="1"/>
</dbReference>
<dbReference type="CDD" id="cd04590">
    <property type="entry name" value="CBS_pair_CorC_HlyC_assoc"/>
    <property type="match status" value="1"/>
</dbReference>
<dbReference type="Proteomes" id="UP000824162">
    <property type="component" value="Unassembled WGS sequence"/>
</dbReference>
<reference evidence="14" key="2">
    <citation type="submission" date="2021-04" db="EMBL/GenBank/DDBJ databases">
        <authorList>
            <person name="Gilroy R."/>
        </authorList>
    </citation>
    <scope>NUCLEOTIDE SEQUENCE</scope>
    <source>
        <strain evidence="14">5790</strain>
    </source>
</reference>
<feature type="domain" description="CBS" evidence="12">
    <location>
        <begin position="282"/>
        <end position="340"/>
    </location>
</feature>
<dbReference type="Pfam" id="PF03471">
    <property type="entry name" value="CorC_HlyC"/>
    <property type="match status" value="1"/>
</dbReference>
<dbReference type="InterPro" id="IPR005170">
    <property type="entry name" value="Transptr-assoc_dom"/>
</dbReference>
<evidence type="ECO:0000256" key="4">
    <source>
        <dbReference type="ARBA" id="ARBA00022692"/>
    </source>
</evidence>
<dbReference type="AlphaFoldDB" id="A0A9D1TLK4"/>
<feature type="transmembrane region" description="Helical" evidence="11">
    <location>
        <begin position="133"/>
        <end position="155"/>
    </location>
</feature>
<dbReference type="InterPro" id="IPR044751">
    <property type="entry name" value="Ion_transp-like_CBS"/>
</dbReference>
<gene>
    <name evidence="14" type="ORF">H9900_04370</name>
</gene>
<dbReference type="InterPro" id="IPR016169">
    <property type="entry name" value="FAD-bd_PCMH_sub2"/>
</dbReference>
<dbReference type="Pfam" id="PF01595">
    <property type="entry name" value="CNNM"/>
    <property type="match status" value="1"/>
</dbReference>
<keyword evidence="8 10" id="KW-0472">Membrane</keyword>
<dbReference type="EMBL" id="DXIJ01000091">
    <property type="protein sequence ID" value="HIV86027.1"/>
    <property type="molecule type" value="Genomic_DNA"/>
</dbReference>
<evidence type="ECO:0000256" key="7">
    <source>
        <dbReference type="ARBA" id="ARBA00023122"/>
    </source>
</evidence>
<name>A0A9D1TLK4_9FIRM</name>
<evidence type="ECO:0000256" key="8">
    <source>
        <dbReference type="ARBA" id="ARBA00023136"/>
    </source>
</evidence>
<dbReference type="InterPro" id="IPR046342">
    <property type="entry name" value="CBS_dom_sf"/>
</dbReference>
<organism evidence="14 15">
    <name type="scientific">Candidatus Monoglobus merdigallinarum</name>
    <dbReference type="NCBI Taxonomy" id="2838698"/>
    <lineage>
        <taxon>Bacteria</taxon>
        <taxon>Bacillati</taxon>
        <taxon>Bacillota</taxon>
        <taxon>Clostridia</taxon>
        <taxon>Monoglobales</taxon>
        <taxon>Monoglobaceae</taxon>
        <taxon>Monoglobus</taxon>
    </lineage>
</organism>
<dbReference type="InterPro" id="IPR051676">
    <property type="entry name" value="UPF0053_domain"/>
</dbReference>
<evidence type="ECO:0000259" key="12">
    <source>
        <dbReference type="PROSITE" id="PS51371"/>
    </source>
</evidence>
<feature type="transmembrane region" description="Helical" evidence="11">
    <location>
        <begin position="97"/>
        <end position="121"/>
    </location>
</feature>
<keyword evidence="6 10" id="KW-1133">Transmembrane helix</keyword>